<gene>
    <name evidence="1" type="ORF">PLA107_029645</name>
</gene>
<keyword evidence="1" id="KW-0614">Plasmid</keyword>
<evidence type="ECO:0000313" key="2">
    <source>
        <dbReference type="Proteomes" id="UP000006426"/>
    </source>
</evidence>
<dbReference type="RefSeq" id="WP_005742436.1">
    <property type="nucleotide sequence ID" value="NZ_CP031226.1"/>
</dbReference>
<reference evidence="1 2" key="1">
    <citation type="journal article" date="2011" name="PLoS Pathog.">
        <title>Dynamic evolution of pathogenicity revealed by sequencing and comparative genomics of 19 Pseudomonas syringae isolates.</title>
        <authorList>
            <person name="Baltrus D.A."/>
            <person name="Nishimura M.T."/>
            <person name="Romanchuk A."/>
            <person name="Chang J.H."/>
            <person name="Mukhtar M.S."/>
            <person name="Cherkis K."/>
            <person name="Roach J."/>
            <person name="Grant S.R."/>
            <person name="Jones C.D."/>
            <person name="Dangl J.L."/>
        </authorList>
    </citation>
    <scope>NUCLEOTIDE SEQUENCE [LARGE SCALE GENOMIC DNA]</scope>
    <source>
        <strain evidence="1 2">M301315</strain>
    </source>
</reference>
<evidence type="ECO:0000313" key="1">
    <source>
        <dbReference type="EMBL" id="AXH59392.1"/>
    </source>
</evidence>
<dbReference type="GeneID" id="39474070"/>
<proteinExistence type="predicted"/>
<accession>A0AAD0M490</accession>
<dbReference type="AlphaFoldDB" id="A0AAD0M490"/>
<name>A0AAD0M490_PSEAV</name>
<dbReference type="EMBL" id="CP031226">
    <property type="protein sequence ID" value="AXH59392.1"/>
    <property type="molecule type" value="Genomic_DNA"/>
</dbReference>
<sequence length="78" mass="8535">MSNLDAKLGVDDKGFLDELLTHVQVLTKEEANAEHFASLSGFTLRARRLIKAELGEIPHAPNDSPSRLWADFSGAFPA</sequence>
<geneLocation type="plasmid" evidence="2">
    <name>pmppla107</name>
</geneLocation>
<protein>
    <submittedName>
        <fullName evidence="1">Uncharacterized protein</fullName>
    </submittedName>
</protein>
<dbReference type="Proteomes" id="UP000006426">
    <property type="component" value="Plasmid pmppla107"/>
</dbReference>
<organism evidence="1 2">
    <name type="scientific">Pseudomonas amygdali pv. lachrymans str. M301315</name>
    <dbReference type="NCBI Taxonomy" id="629260"/>
    <lineage>
        <taxon>Bacteria</taxon>
        <taxon>Pseudomonadati</taxon>
        <taxon>Pseudomonadota</taxon>
        <taxon>Gammaproteobacteria</taxon>
        <taxon>Pseudomonadales</taxon>
        <taxon>Pseudomonadaceae</taxon>
        <taxon>Pseudomonas</taxon>
        <taxon>Pseudomonas amygdali</taxon>
    </lineage>
</organism>